<keyword evidence="9" id="KW-0472">Membrane</keyword>
<dbReference type="CDD" id="cd16917">
    <property type="entry name" value="HATPase_UhpB-NarQ-NarX-like"/>
    <property type="match status" value="1"/>
</dbReference>
<keyword evidence="9" id="KW-0812">Transmembrane</keyword>
<dbReference type="SUPFAM" id="SSF55874">
    <property type="entry name" value="ATPase domain of HSP90 chaperone/DNA topoisomerase II/histidine kinase"/>
    <property type="match status" value="1"/>
</dbReference>
<dbReference type="GO" id="GO:0000155">
    <property type="term" value="F:phosphorelay sensor kinase activity"/>
    <property type="evidence" value="ECO:0007669"/>
    <property type="project" value="InterPro"/>
</dbReference>
<evidence type="ECO:0000256" key="3">
    <source>
        <dbReference type="ARBA" id="ARBA00022553"/>
    </source>
</evidence>
<feature type="transmembrane region" description="Helical" evidence="9">
    <location>
        <begin position="38"/>
        <end position="58"/>
    </location>
</feature>
<evidence type="ECO:0000256" key="7">
    <source>
        <dbReference type="ARBA" id="ARBA00022840"/>
    </source>
</evidence>
<dbReference type="GO" id="GO:0005524">
    <property type="term" value="F:ATP binding"/>
    <property type="evidence" value="ECO:0007669"/>
    <property type="project" value="UniProtKB-KW"/>
</dbReference>
<dbReference type="PANTHER" id="PTHR24421:SF10">
    <property type="entry name" value="NITRATE_NITRITE SENSOR PROTEIN NARQ"/>
    <property type="match status" value="1"/>
</dbReference>
<keyword evidence="5" id="KW-0547">Nucleotide-binding</keyword>
<feature type="transmembrane region" description="Helical" evidence="9">
    <location>
        <begin position="123"/>
        <end position="146"/>
    </location>
</feature>
<dbReference type="OrthoDB" id="227596at2"/>
<reference evidence="11 12" key="1">
    <citation type="submission" date="2018-02" db="EMBL/GenBank/DDBJ databases">
        <authorList>
            <person name="Cohen D.B."/>
            <person name="Kent A.D."/>
        </authorList>
    </citation>
    <scope>NUCLEOTIDE SEQUENCE [LARGE SCALE GENOMIC DNA]</scope>
    <source>
        <strain evidence="11">1</strain>
    </source>
</reference>
<sequence length="513" mass="53164">MIIRRIGLVLAVLISLVALVPALDIGPDPATGQLGVTAVAAAVLTVLVAVVVVVLVVPAWRGSEWAGLAIGGALLAGIVTSFPVFFAPPEVVPAGGVIAAAVGTLVTIAVVAMVLVTSSSLALHALAVIVVIALYASVVSALLTVVPPQAERLVHVVTAVAVVLLYAPLLTLLRRTVGRALYGGRLDPAATAWLVGDRRGADTEVVASALTDAARELRLPRIELVAGDRVLAVGVSPAPSGSVIVTLPLRTQPASAEGSAAPDDLSFRITLRVGERQLRRDDRTALQLVALPLSLLARESALLTEVRTARAALADVREREQLTLHRDLHDGLGPLLTGAVMRADAARNLLATDVEAARDSLDAARSDLRVAVTELRRVVYRLWPLELEQRGLWGAIATRAARSGADLVCPDTTVGLPPAVELALYRIVSEALTNADRHAPGETARVAVDVGQQAVTVTVTNPLPAGDTNLTAGMGRTSIGVRAEELGGYAEIGPTGAGRGNLWRVHAVLPAAA</sequence>
<keyword evidence="6" id="KW-0418">Kinase</keyword>
<feature type="transmembrane region" description="Helical" evidence="9">
    <location>
        <begin position="65"/>
        <end position="86"/>
    </location>
</feature>
<evidence type="ECO:0000256" key="5">
    <source>
        <dbReference type="ARBA" id="ARBA00022741"/>
    </source>
</evidence>
<dbReference type="Pfam" id="PF07730">
    <property type="entry name" value="HisKA_3"/>
    <property type="match status" value="1"/>
</dbReference>
<organism evidence="11 12">
    <name type="scientific">Micropruina glycogenica</name>
    <dbReference type="NCBI Taxonomy" id="75385"/>
    <lineage>
        <taxon>Bacteria</taxon>
        <taxon>Bacillati</taxon>
        <taxon>Actinomycetota</taxon>
        <taxon>Actinomycetes</taxon>
        <taxon>Propionibacteriales</taxon>
        <taxon>Nocardioidaceae</taxon>
        <taxon>Micropruina</taxon>
    </lineage>
</organism>
<evidence type="ECO:0000259" key="10">
    <source>
        <dbReference type="Pfam" id="PF07730"/>
    </source>
</evidence>
<protein>
    <recommendedName>
        <fullName evidence="2">histidine kinase</fullName>
        <ecNumber evidence="2">2.7.13.3</ecNumber>
    </recommendedName>
</protein>
<keyword evidence="4" id="KW-0808">Transferase</keyword>
<gene>
    <name evidence="11" type="ORF">MPLG2_0254</name>
</gene>
<dbReference type="EMBL" id="LT985188">
    <property type="protein sequence ID" value="SPD85290.1"/>
    <property type="molecule type" value="Genomic_DNA"/>
</dbReference>
<dbReference type="EC" id="2.7.13.3" evidence="2"/>
<evidence type="ECO:0000256" key="9">
    <source>
        <dbReference type="SAM" id="Phobius"/>
    </source>
</evidence>
<evidence type="ECO:0000313" key="12">
    <source>
        <dbReference type="Proteomes" id="UP000238164"/>
    </source>
</evidence>
<dbReference type="InterPro" id="IPR036890">
    <property type="entry name" value="HATPase_C_sf"/>
</dbReference>
<dbReference type="GO" id="GO:0046983">
    <property type="term" value="F:protein dimerization activity"/>
    <property type="evidence" value="ECO:0007669"/>
    <property type="project" value="InterPro"/>
</dbReference>
<keyword evidence="9" id="KW-1133">Transmembrane helix</keyword>
<dbReference type="Gene3D" id="1.20.5.1930">
    <property type="match status" value="1"/>
</dbReference>
<evidence type="ECO:0000256" key="4">
    <source>
        <dbReference type="ARBA" id="ARBA00022679"/>
    </source>
</evidence>
<feature type="domain" description="Signal transduction histidine kinase subgroup 3 dimerisation and phosphoacceptor" evidence="10">
    <location>
        <begin position="324"/>
        <end position="385"/>
    </location>
</feature>
<keyword evidence="12" id="KW-1185">Reference proteome</keyword>
<keyword evidence="7" id="KW-0067">ATP-binding</keyword>
<dbReference type="InterPro" id="IPR011712">
    <property type="entry name" value="Sig_transdc_His_kin_sub3_dim/P"/>
</dbReference>
<dbReference type="AlphaFoldDB" id="A0A2N9JCM4"/>
<proteinExistence type="predicted"/>
<dbReference type="PANTHER" id="PTHR24421">
    <property type="entry name" value="NITRATE/NITRITE SENSOR PROTEIN NARX-RELATED"/>
    <property type="match status" value="1"/>
</dbReference>
<evidence type="ECO:0000256" key="6">
    <source>
        <dbReference type="ARBA" id="ARBA00022777"/>
    </source>
</evidence>
<name>A0A2N9JCM4_9ACTN</name>
<accession>A0A2N9JCM4</accession>
<dbReference type="RefSeq" id="WP_105184567.1">
    <property type="nucleotide sequence ID" value="NZ_BAAAGO010000012.1"/>
</dbReference>
<keyword evidence="3" id="KW-0597">Phosphoprotein</keyword>
<evidence type="ECO:0000256" key="8">
    <source>
        <dbReference type="ARBA" id="ARBA00023012"/>
    </source>
</evidence>
<feature type="transmembrane region" description="Helical" evidence="9">
    <location>
        <begin position="152"/>
        <end position="173"/>
    </location>
</feature>
<keyword evidence="8" id="KW-0902">Two-component regulatory system</keyword>
<dbReference type="InterPro" id="IPR050482">
    <property type="entry name" value="Sensor_HK_TwoCompSys"/>
</dbReference>
<feature type="transmembrane region" description="Helical" evidence="9">
    <location>
        <begin position="92"/>
        <end position="116"/>
    </location>
</feature>
<evidence type="ECO:0000256" key="2">
    <source>
        <dbReference type="ARBA" id="ARBA00012438"/>
    </source>
</evidence>
<comment type="catalytic activity">
    <reaction evidence="1">
        <text>ATP + protein L-histidine = ADP + protein N-phospho-L-histidine.</text>
        <dbReference type="EC" id="2.7.13.3"/>
    </reaction>
</comment>
<evidence type="ECO:0000256" key="1">
    <source>
        <dbReference type="ARBA" id="ARBA00000085"/>
    </source>
</evidence>
<dbReference type="KEGG" id="mgg:MPLG2_0254"/>
<dbReference type="Gene3D" id="3.30.565.10">
    <property type="entry name" value="Histidine kinase-like ATPase, C-terminal domain"/>
    <property type="match status" value="1"/>
</dbReference>
<dbReference type="Proteomes" id="UP000238164">
    <property type="component" value="Chromosome 1"/>
</dbReference>
<evidence type="ECO:0000313" key="11">
    <source>
        <dbReference type="EMBL" id="SPD85290.1"/>
    </source>
</evidence>
<dbReference type="GO" id="GO:0016020">
    <property type="term" value="C:membrane"/>
    <property type="evidence" value="ECO:0007669"/>
    <property type="project" value="InterPro"/>
</dbReference>